<evidence type="ECO:0000259" key="2">
    <source>
        <dbReference type="Pfam" id="PF04194"/>
    </source>
</evidence>
<proteinExistence type="predicted"/>
<reference evidence="3 4" key="1">
    <citation type="journal article" date="2024" name="IMA Fungus">
        <title>IMA Genome - F19 : A genome assembly and annotation guide to empower mycologists, including annotated draft genome sequences of Ceratocystis pirilliformis, Diaporthe australafricana, Fusarium ophioides, Paecilomyces lecythidis, and Sporothrix stenoceras.</title>
        <authorList>
            <person name="Aylward J."/>
            <person name="Wilson A.M."/>
            <person name="Visagie C.M."/>
            <person name="Spraker J."/>
            <person name="Barnes I."/>
            <person name="Buitendag C."/>
            <person name="Ceriani C."/>
            <person name="Del Mar Angel L."/>
            <person name="du Plessis D."/>
            <person name="Fuchs T."/>
            <person name="Gasser K."/>
            <person name="Kramer D."/>
            <person name="Li W."/>
            <person name="Munsamy K."/>
            <person name="Piso A."/>
            <person name="Price J.L."/>
            <person name="Sonnekus B."/>
            <person name="Thomas C."/>
            <person name="van der Nest A."/>
            <person name="van Dijk A."/>
            <person name="van Heerden A."/>
            <person name="van Vuuren N."/>
            <person name="Yilmaz N."/>
            <person name="Duong T.A."/>
            <person name="van der Merwe N.A."/>
            <person name="Wingfield M.J."/>
            <person name="Wingfield B.D."/>
        </authorList>
    </citation>
    <scope>NUCLEOTIDE SEQUENCE [LARGE SCALE GENOMIC DNA]</scope>
    <source>
        <strain evidence="3 4">CMW 5346</strain>
    </source>
</reference>
<feature type="compositionally biased region" description="Acidic residues" evidence="1">
    <location>
        <begin position="30"/>
        <end position="40"/>
    </location>
</feature>
<dbReference type="Pfam" id="PF04194">
    <property type="entry name" value="PDCD2_C"/>
    <property type="match status" value="1"/>
</dbReference>
<feature type="compositionally biased region" description="Basic and acidic residues" evidence="1">
    <location>
        <begin position="225"/>
        <end position="234"/>
    </location>
</feature>
<feature type="region of interest" description="Disordered" evidence="1">
    <location>
        <begin position="1"/>
        <end position="49"/>
    </location>
</feature>
<feature type="region of interest" description="Disordered" evidence="1">
    <location>
        <begin position="136"/>
        <end position="156"/>
    </location>
</feature>
<dbReference type="PANTHER" id="PTHR47524">
    <property type="entry name" value="20S RRNA ACCUMULATION PROTEIN 4"/>
    <property type="match status" value="1"/>
</dbReference>
<name>A0ABR3ZQ82_9PEZI</name>
<keyword evidence="4" id="KW-1185">Reference proteome</keyword>
<feature type="domain" description="Programmed cell death protein 2 C-terminal" evidence="2">
    <location>
        <begin position="330"/>
        <end position="459"/>
    </location>
</feature>
<dbReference type="InterPro" id="IPR007320">
    <property type="entry name" value="PDCD2_C"/>
</dbReference>
<sequence length="467" mass="48992">MAPYDSDSSDDEDAGPQNYTETNVLLGYADPEDQDADDDAPDNKETVSRLGGRPDWIVAVQAPPSAGLARCLVCKALLVLLLQLNGELPERFPGHERRLYVLACRNKSCRRKPGSVRVIRGVRVDAAVAEAAAAEKAKKETAEATRASKPVGTAPGLGNSLFGVANPFSAGGGSTSSANPFSLGGASSSATGGASNPFSLGGAASSTPASKAAPAKPQPSSSSEKTQKATDEAAKELPKTFAETLSINNDKPEPAAAAAPAEPWPPADSWPAAYPVSWIADAEYETLDPTPAPIPGVVTEAMEVEGESSAGGSGSGSGKEDKFVFESDMDAAFQKFADRVAQNPDQVIRYEFNGLPLFYNKDDTVAGIWAQLQTGGGSISTVLASTSGRLPPCPNCRARRVFEVQLMPHAIDLLEADELGLEGMDWGTVLVAVCEKDCQAKTTPAGEASYLEEWVGVQWEDLESSRR</sequence>
<dbReference type="EMBL" id="JAWCUI010000005">
    <property type="protein sequence ID" value="KAL1902235.1"/>
    <property type="molecule type" value="Genomic_DNA"/>
</dbReference>
<feature type="compositionally biased region" description="Low complexity" evidence="1">
    <location>
        <begin position="203"/>
        <end position="223"/>
    </location>
</feature>
<evidence type="ECO:0000313" key="3">
    <source>
        <dbReference type="EMBL" id="KAL1902235.1"/>
    </source>
</evidence>
<evidence type="ECO:0000313" key="4">
    <source>
        <dbReference type="Proteomes" id="UP001583186"/>
    </source>
</evidence>
<dbReference type="Proteomes" id="UP001583186">
    <property type="component" value="Unassembled WGS sequence"/>
</dbReference>
<organism evidence="3 4">
    <name type="scientific">Sporothrix stenoceras</name>
    <dbReference type="NCBI Taxonomy" id="5173"/>
    <lineage>
        <taxon>Eukaryota</taxon>
        <taxon>Fungi</taxon>
        <taxon>Dikarya</taxon>
        <taxon>Ascomycota</taxon>
        <taxon>Pezizomycotina</taxon>
        <taxon>Sordariomycetes</taxon>
        <taxon>Sordariomycetidae</taxon>
        <taxon>Ophiostomatales</taxon>
        <taxon>Ophiostomataceae</taxon>
        <taxon>Sporothrix</taxon>
    </lineage>
</organism>
<evidence type="ECO:0000256" key="1">
    <source>
        <dbReference type="SAM" id="MobiDB-lite"/>
    </source>
</evidence>
<feature type="region of interest" description="Disordered" evidence="1">
    <location>
        <begin position="199"/>
        <end position="234"/>
    </location>
</feature>
<protein>
    <recommendedName>
        <fullName evidence="2">Programmed cell death protein 2 C-terminal domain-containing protein</fullName>
    </recommendedName>
</protein>
<gene>
    <name evidence="3" type="ORF">Sste5346_001211</name>
</gene>
<dbReference type="PANTHER" id="PTHR47524:SF1">
    <property type="entry name" value="20S RRNA ACCUMULATION PROTEIN 4"/>
    <property type="match status" value="1"/>
</dbReference>
<accession>A0ABR3ZQ82</accession>
<comment type="caution">
    <text evidence="3">The sequence shown here is derived from an EMBL/GenBank/DDBJ whole genome shotgun (WGS) entry which is preliminary data.</text>
</comment>